<keyword evidence="1" id="KW-0805">Transcription regulation</keyword>
<dbReference type="SMART" id="SM00421">
    <property type="entry name" value="HTH_LUXR"/>
    <property type="match status" value="1"/>
</dbReference>
<dbReference type="AlphaFoldDB" id="A0A369UUN4"/>
<evidence type="ECO:0000313" key="6">
    <source>
        <dbReference type="EMBL" id="RDD84464.1"/>
    </source>
</evidence>
<dbReference type="PRINTS" id="PR00038">
    <property type="entry name" value="HTHLUXR"/>
</dbReference>
<feature type="compositionally biased region" description="Basic residues" evidence="4">
    <location>
        <begin position="1"/>
        <end position="11"/>
    </location>
</feature>
<evidence type="ECO:0000256" key="4">
    <source>
        <dbReference type="SAM" id="MobiDB-lite"/>
    </source>
</evidence>
<dbReference type="InterPro" id="IPR000792">
    <property type="entry name" value="Tscrpt_reg_LuxR_C"/>
</dbReference>
<dbReference type="PANTHER" id="PTHR44688">
    <property type="entry name" value="DNA-BINDING TRANSCRIPTIONAL ACTIVATOR DEVR_DOSR"/>
    <property type="match status" value="1"/>
</dbReference>
<dbReference type="OrthoDB" id="3630021at2"/>
<evidence type="ECO:0000256" key="1">
    <source>
        <dbReference type="ARBA" id="ARBA00023015"/>
    </source>
</evidence>
<feature type="compositionally biased region" description="Basic and acidic residues" evidence="4">
    <location>
        <begin position="12"/>
        <end position="23"/>
    </location>
</feature>
<sequence length="255" mass="27746">MGARRVRRRTGDRHERDRGRRSDLGAGARRAMTVTRTQAAATVPGPARTSVLVVLENELVRCGVTTLLRTVPSVRDIWACSGPVAARELLAEHRPDIVVCHGSGGPATELIREAEAVEARVLLLLEDLRLESIDEDVMLSSHGFLMQSELTAHNLDEAVVRLERGEMPLPAGLARSLMVRVRGAGPVGTSRKISLTPREQQVLSLLAQGMSNKQIARRLTISEHGVKRHVTNLLAKLNSPNRTLAVALALQEGLV</sequence>
<keyword evidence="2 6" id="KW-0238">DNA-binding</keyword>
<comment type="caution">
    <text evidence="6">The sequence shown here is derived from an EMBL/GenBank/DDBJ whole genome shotgun (WGS) entry which is preliminary data.</text>
</comment>
<dbReference type="CDD" id="cd06170">
    <property type="entry name" value="LuxR_C_like"/>
    <property type="match status" value="1"/>
</dbReference>
<gene>
    <name evidence="6" type="ORF">DVZ84_34950</name>
</gene>
<feature type="region of interest" description="Disordered" evidence="4">
    <location>
        <begin position="1"/>
        <end position="31"/>
    </location>
</feature>
<dbReference type="GO" id="GO:0003677">
    <property type="term" value="F:DNA binding"/>
    <property type="evidence" value="ECO:0007669"/>
    <property type="project" value="UniProtKB-KW"/>
</dbReference>
<dbReference type="InterPro" id="IPR016032">
    <property type="entry name" value="Sig_transdc_resp-reg_C-effctor"/>
</dbReference>
<dbReference type="GO" id="GO:0006355">
    <property type="term" value="P:regulation of DNA-templated transcription"/>
    <property type="evidence" value="ECO:0007669"/>
    <property type="project" value="InterPro"/>
</dbReference>
<evidence type="ECO:0000313" key="7">
    <source>
        <dbReference type="Proteomes" id="UP000253742"/>
    </source>
</evidence>
<name>A0A369UUN4_9ACTN</name>
<dbReference type="Proteomes" id="UP000253742">
    <property type="component" value="Unassembled WGS sequence"/>
</dbReference>
<dbReference type="Gene3D" id="3.40.50.2300">
    <property type="match status" value="1"/>
</dbReference>
<evidence type="ECO:0000256" key="3">
    <source>
        <dbReference type="ARBA" id="ARBA00023163"/>
    </source>
</evidence>
<dbReference type="PANTHER" id="PTHR44688:SF16">
    <property type="entry name" value="DNA-BINDING TRANSCRIPTIONAL ACTIVATOR DEVR_DOSR"/>
    <property type="match status" value="1"/>
</dbReference>
<keyword evidence="3" id="KW-0804">Transcription</keyword>
<dbReference type="PROSITE" id="PS50043">
    <property type="entry name" value="HTH_LUXR_2"/>
    <property type="match status" value="1"/>
</dbReference>
<feature type="domain" description="HTH luxR-type" evidence="5">
    <location>
        <begin position="188"/>
        <end position="253"/>
    </location>
</feature>
<evidence type="ECO:0000256" key="2">
    <source>
        <dbReference type="ARBA" id="ARBA00023125"/>
    </source>
</evidence>
<reference evidence="6 7" key="1">
    <citation type="submission" date="2018-07" db="EMBL/GenBank/DDBJ databases">
        <title>Genome guided investigation of antibiotics producing actinomycetales strain isolated from a Macau mangrove ecosystem.</title>
        <authorList>
            <person name="Hu D."/>
        </authorList>
    </citation>
    <scope>NUCLEOTIDE SEQUENCE [LARGE SCALE GENOMIC DNA]</scope>
    <source>
        <strain evidence="6 7">2297</strain>
    </source>
</reference>
<accession>A0A369UUN4</accession>
<dbReference type="SUPFAM" id="SSF46894">
    <property type="entry name" value="C-terminal effector domain of the bipartite response regulators"/>
    <property type="match status" value="1"/>
</dbReference>
<dbReference type="Pfam" id="PF00196">
    <property type="entry name" value="GerE"/>
    <property type="match status" value="1"/>
</dbReference>
<dbReference type="EMBL" id="QQBH01000041">
    <property type="protein sequence ID" value="RDD84464.1"/>
    <property type="molecule type" value="Genomic_DNA"/>
</dbReference>
<protein>
    <submittedName>
        <fullName evidence="6">DNA-binding response regulator</fullName>
    </submittedName>
</protein>
<proteinExistence type="predicted"/>
<organism evidence="6 7">
    <name type="scientific">Streptomyces parvulus</name>
    <dbReference type="NCBI Taxonomy" id="146923"/>
    <lineage>
        <taxon>Bacteria</taxon>
        <taxon>Bacillati</taxon>
        <taxon>Actinomycetota</taxon>
        <taxon>Actinomycetes</taxon>
        <taxon>Kitasatosporales</taxon>
        <taxon>Streptomycetaceae</taxon>
        <taxon>Streptomyces</taxon>
    </lineage>
</organism>
<evidence type="ECO:0000259" key="5">
    <source>
        <dbReference type="PROSITE" id="PS50043"/>
    </source>
</evidence>